<organism evidence="1 2">
    <name type="scientific">Apiospora phragmitis</name>
    <dbReference type="NCBI Taxonomy" id="2905665"/>
    <lineage>
        <taxon>Eukaryota</taxon>
        <taxon>Fungi</taxon>
        <taxon>Dikarya</taxon>
        <taxon>Ascomycota</taxon>
        <taxon>Pezizomycotina</taxon>
        <taxon>Sordariomycetes</taxon>
        <taxon>Xylariomycetidae</taxon>
        <taxon>Amphisphaeriales</taxon>
        <taxon>Apiosporaceae</taxon>
        <taxon>Apiospora</taxon>
    </lineage>
</organism>
<evidence type="ECO:0000313" key="1">
    <source>
        <dbReference type="EMBL" id="KAK8073193.1"/>
    </source>
</evidence>
<reference evidence="1 2" key="1">
    <citation type="submission" date="2023-01" db="EMBL/GenBank/DDBJ databases">
        <title>Analysis of 21 Apiospora genomes using comparative genomics revels a genus with tremendous synthesis potential of carbohydrate active enzymes and secondary metabolites.</title>
        <authorList>
            <person name="Sorensen T."/>
        </authorList>
    </citation>
    <scope>NUCLEOTIDE SEQUENCE [LARGE SCALE GENOMIC DNA]</scope>
    <source>
        <strain evidence="1 2">CBS 135458</strain>
    </source>
</reference>
<sequence>MVCPWYPLLPASSPPGAFDVTAHGVLFEARLGIIMASLKAEQEAAQAGAPSMQQAIIRLVKKRLSNLILLPLDQVDEGKLLRGLCSRHHGRLGVLLLVLGHIPGRLALFGFDEPAEEADHFGGVCGGEGVSECCEVE</sequence>
<dbReference type="EMBL" id="JAQQWL010000005">
    <property type="protein sequence ID" value="KAK8073193.1"/>
    <property type="molecule type" value="Genomic_DNA"/>
</dbReference>
<dbReference type="GeneID" id="92088564"/>
<protein>
    <submittedName>
        <fullName evidence="1">Uncharacterized protein</fullName>
    </submittedName>
</protein>
<dbReference type="Proteomes" id="UP001480595">
    <property type="component" value="Unassembled WGS sequence"/>
</dbReference>
<name>A0ABR1VPR0_9PEZI</name>
<accession>A0ABR1VPR0</accession>
<evidence type="ECO:0000313" key="2">
    <source>
        <dbReference type="Proteomes" id="UP001480595"/>
    </source>
</evidence>
<gene>
    <name evidence="1" type="ORF">PG994_004092</name>
</gene>
<keyword evidence="2" id="KW-1185">Reference proteome</keyword>
<dbReference type="RefSeq" id="XP_066717668.1">
    <property type="nucleotide sequence ID" value="XM_066855501.1"/>
</dbReference>
<comment type="caution">
    <text evidence="1">The sequence shown here is derived from an EMBL/GenBank/DDBJ whole genome shotgun (WGS) entry which is preliminary data.</text>
</comment>
<proteinExistence type="predicted"/>